<keyword evidence="5 6" id="KW-0560">Oxidoreductase</keyword>
<dbReference type="GO" id="GO:0016491">
    <property type="term" value="F:oxidoreductase activity"/>
    <property type="evidence" value="ECO:0007669"/>
    <property type="project" value="UniProtKB-KW"/>
</dbReference>
<evidence type="ECO:0000259" key="8">
    <source>
        <dbReference type="Pfam" id="PF02770"/>
    </source>
</evidence>
<feature type="domain" description="Acyl-CoA dehydrogenase/oxidase C-terminal" evidence="7">
    <location>
        <begin position="234"/>
        <end position="379"/>
    </location>
</feature>
<dbReference type="InterPro" id="IPR009100">
    <property type="entry name" value="AcylCoA_DH/oxidase_NM_dom_sf"/>
</dbReference>
<name>A0ABD5ZRD5_9EURY</name>
<feature type="domain" description="Acyl-CoA dehydrogenase/oxidase N-terminal" evidence="9">
    <location>
        <begin position="11"/>
        <end position="120"/>
    </location>
</feature>
<evidence type="ECO:0000256" key="5">
    <source>
        <dbReference type="ARBA" id="ARBA00023002"/>
    </source>
</evidence>
<dbReference type="InterPro" id="IPR009075">
    <property type="entry name" value="AcylCo_DH/oxidase_C"/>
</dbReference>
<evidence type="ECO:0000256" key="1">
    <source>
        <dbReference type="ARBA" id="ARBA00001974"/>
    </source>
</evidence>
<evidence type="ECO:0000259" key="9">
    <source>
        <dbReference type="Pfam" id="PF02771"/>
    </source>
</evidence>
<accession>A0ABD5ZRD5</accession>
<sequence>MDLLDESVVPEHAREVKAEARAFAEEHIEPNAHEYHESGEYPWEVLEAGMDAGLISQDIGEEWGGRGLGLHEILAIAEEFYRADAGIALTLQLASFGAEMLEEHGNEEQKEEYLRPVAENDQITGLAVSEPETGSDLAGMATSAEKDGDEYVLNGEKYWVGNAVEADWVTLYAKTGDDETNRYGNYSLFIVPTDTEGYDAEHIPEKMGMRASKQGHIVLDDARVPEENLIGVEGAGFYMLADFFNHGRIVVGGHGLGLAAAAIEEAWDFVHGRNAFGRQVNEFQSVQHILADMRLEFESARALNWRAADKVVENDRAGFWASMAKVKSTEVANDCAERGMQLHGGRSILKENRISRVYRDVRIPVIYEGANEIQRNLIYSQTPE</sequence>
<dbReference type="InterPro" id="IPR037069">
    <property type="entry name" value="AcylCoA_DH/ox_N_sf"/>
</dbReference>
<dbReference type="InterPro" id="IPR046373">
    <property type="entry name" value="Acyl-CoA_Oxase/DH_mid-dom_sf"/>
</dbReference>
<protein>
    <submittedName>
        <fullName evidence="10">Acyl-CoA dehydrogenase family protein</fullName>
        <ecNumber evidence="10">1.-.-.-</ecNumber>
    </submittedName>
</protein>
<dbReference type="PANTHER" id="PTHR43884">
    <property type="entry name" value="ACYL-COA DEHYDROGENASE"/>
    <property type="match status" value="1"/>
</dbReference>
<dbReference type="FunFam" id="1.20.140.10:FF:000001">
    <property type="entry name" value="Acyl-CoA dehydrogenase"/>
    <property type="match status" value="1"/>
</dbReference>
<evidence type="ECO:0000256" key="4">
    <source>
        <dbReference type="ARBA" id="ARBA00022827"/>
    </source>
</evidence>
<dbReference type="FunFam" id="2.40.110.10:FF:000002">
    <property type="entry name" value="Acyl-CoA dehydrogenase fadE12"/>
    <property type="match status" value="1"/>
</dbReference>
<evidence type="ECO:0000256" key="3">
    <source>
        <dbReference type="ARBA" id="ARBA00022630"/>
    </source>
</evidence>
<comment type="cofactor">
    <cofactor evidence="1 6">
        <name>FAD</name>
        <dbReference type="ChEBI" id="CHEBI:57692"/>
    </cofactor>
</comment>
<dbReference type="Gene3D" id="1.20.140.10">
    <property type="entry name" value="Butyryl-CoA Dehydrogenase, subunit A, domain 3"/>
    <property type="match status" value="1"/>
</dbReference>
<keyword evidence="3 6" id="KW-0285">Flavoprotein</keyword>
<dbReference type="GeneID" id="79267887"/>
<dbReference type="PANTHER" id="PTHR43884:SF12">
    <property type="entry name" value="ISOVALERYL-COA DEHYDROGENASE, MITOCHONDRIAL-RELATED"/>
    <property type="match status" value="1"/>
</dbReference>
<evidence type="ECO:0000313" key="11">
    <source>
        <dbReference type="Proteomes" id="UP001596398"/>
    </source>
</evidence>
<dbReference type="PIRSF" id="PIRSF016578">
    <property type="entry name" value="HsaA"/>
    <property type="match status" value="1"/>
</dbReference>
<dbReference type="Gene3D" id="1.10.540.10">
    <property type="entry name" value="Acyl-CoA dehydrogenase/oxidase, N-terminal domain"/>
    <property type="match status" value="1"/>
</dbReference>
<dbReference type="Gene3D" id="2.40.110.10">
    <property type="entry name" value="Butyryl-CoA Dehydrogenase, subunit A, domain 2"/>
    <property type="match status" value="1"/>
</dbReference>
<dbReference type="SUPFAM" id="SSF47203">
    <property type="entry name" value="Acyl-CoA dehydrogenase C-terminal domain-like"/>
    <property type="match status" value="1"/>
</dbReference>
<comment type="caution">
    <text evidence="10">The sequence shown here is derived from an EMBL/GenBank/DDBJ whole genome shotgun (WGS) entry which is preliminary data.</text>
</comment>
<evidence type="ECO:0000259" key="7">
    <source>
        <dbReference type="Pfam" id="PF00441"/>
    </source>
</evidence>
<feature type="domain" description="Acyl-CoA oxidase/dehydrogenase middle" evidence="8">
    <location>
        <begin position="126"/>
        <end position="221"/>
    </location>
</feature>
<dbReference type="InterPro" id="IPR013786">
    <property type="entry name" value="AcylCoA_DH/ox_N"/>
</dbReference>
<keyword evidence="11" id="KW-1185">Reference proteome</keyword>
<dbReference type="EC" id="1.-.-.-" evidence="10"/>
<evidence type="ECO:0000313" key="10">
    <source>
        <dbReference type="EMBL" id="MFC7236176.1"/>
    </source>
</evidence>
<dbReference type="RefSeq" id="WP_276234331.1">
    <property type="nucleotide sequence ID" value="NZ_CP119802.1"/>
</dbReference>
<reference evidence="10 11" key="1">
    <citation type="journal article" date="2019" name="Int. J. Syst. Evol. Microbiol.">
        <title>The Global Catalogue of Microorganisms (GCM) 10K type strain sequencing project: providing services to taxonomists for standard genome sequencing and annotation.</title>
        <authorList>
            <consortium name="The Broad Institute Genomics Platform"/>
            <consortium name="The Broad Institute Genome Sequencing Center for Infectious Disease"/>
            <person name="Wu L."/>
            <person name="Ma J."/>
        </authorList>
    </citation>
    <scope>NUCLEOTIDE SEQUENCE [LARGE SCALE GENOMIC DNA]</scope>
    <source>
        <strain evidence="10 11">DT85</strain>
    </source>
</reference>
<dbReference type="SUPFAM" id="SSF56645">
    <property type="entry name" value="Acyl-CoA dehydrogenase NM domain-like"/>
    <property type="match status" value="1"/>
</dbReference>
<evidence type="ECO:0000256" key="6">
    <source>
        <dbReference type="RuleBase" id="RU362125"/>
    </source>
</evidence>
<comment type="similarity">
    <text evidence="2 6">Belongs to the acyl-CoA dehydrogenase family.</text>
</comment>
<proteinExistence type="inferred from homology"/>
<gene>
    <name evidence="10" type="ORF">ACFQJ4_12705</name>
</gene>
<dbReference type="AlphaFoldDB" id="A0ABD5ZRD5"/>
<keyword evidence="4 6" id="KW-0274">FAD</keyword>
<dbReference type="Pfam" id="PF00441">
    <property type="entry name" value="Acyl-CoA_dh_1"/>
    <property type="match status" value="1"/>
</dbReference>
<dbReference type="InterPro" id="IPR036250">
    <property type="entry name" value="AcylCo_DH-like_C"/>
</dbReference>
<dbReference type="CDD" id="cd00567">
    <property type="entry name" value="ACAD"/>
    <property type="match status" value="1"/>
</dbReference>
<organism evidence="10 11">
    <name type="scientific">Halosegnis marinus</name>
    <dbReference type="NCBI Taxonomy" id="3034023"/>
    <lineage>
        <taxon>Archaea</taxon>
        <taxon>Methanobacteriati</taxon>
        <taxon>Methanobacteriota</taxon>
        <taxon>Stenosarchaea group</taxon>
        <taxon>Halobacteria</taxon>
        <taxon>Halobacteriales</taxon>
        <taxon>Natronomonadaceae</taxon>
        <taxon>Halosegnis</taxon>
    </lineage>
</organism>
<dbReference type="EMBL" id="JBHTAP010000001">
    <property type="protein sequence ID" value="MFC7236176.1"/>
    <property type="molecule type" value="Genomic_DNA"/>
</dbReference>
<evidence type="ECO:0000256" key="2">
    <source>
        <dbReference type="ARBA" id="ARBA00009347"/>
    </source>
</evidence>
<dbReference type="InterPro" id="IPR006091">
    <property type="entry name" value="Acyl-CoA_Oxase/DH_mid-dom"/>
</dbReference>
<dbReference type="Proteomes" id="UP001596398">
    <property type="component" value="Unassembled WGS sequence"/>
</dbReference>
<dbReference type="Pfam" id="PF02770">
    <property type="entry name" value="Acyl-CoA_dh_M"/>
    <property type="match status" value="1"/>
</dbReference>
<dbReference type="Pfam" id="PF02771">
    <property type="entry name" value="Acyl-CoA_dh_N"/>
    <property type="match status" value="1"/>
</dbReference>